<keyword evidence="1" id="KW-0812">Transmembrane</keyword>
<gene>
    <name evidence="2" type="ORF">CCUS01_03647</name>
</gene>
<dbReference type="EMBL" id="MPDP01000057">
    <property type="protein sequence ID" value="KAK1487302.1"/>
    <property type="molecule type" value="Genomic_DNA"/>
</dbReference>
<keyword evidence="3" id="KW-1185">Reference proteome</keyword>
<comment type="caution">
    <text evidence="2">The sequence shown here is derived from an EMBL/GenBank/DDBJ whole genome shotgun (WGS) entry which is preliminary data.</text>
</comment>
<protein>
    <submittedName>
        <fullName evidence="2">Uncharacterized protein</fullName>
    </submittedName>
</protein>
<feature type="transmembrane region" description="Helical" evidence="1">
    <location>
        <begin position="39"/>
        <end position="60"/>
    </location>
</feature>
<keyword evidence="1" id="KW-0472">Membrane</keyword>
<dbReference type="Proteomes" id="UP001239213">
    <property type="component" value="Unassembled WGS sequence"/>
</dbReference>
<dbReference type="AlphaFoldDB" id="A0AAI9VFX9"/>
<accession>A0AAI9VFX9</accession>
<name>A0AAI9VFX9_9PEZI</name>
<feature type="non-terminal residue" evidence="2">
    <location>
        <position position="1"/>
    </location>
</feature>
<organism evidence="2 3">
    <name type="scientific">Colletotrichum cuscutae</name>
    <dbReference type="NCBI Taxonomy" id="1209917"/>
    <lineage>
        <taxon>Eukaryota</taxon>
        <taxon>Fungi</taxon>
        <taxon>Dikarya</taxon>
        <taxon>Ascomycota</taxon>
        <taxon>Pezizomycotina</taxon>
        <taxon>Sordariomycetes</taxon>
        <taxon>Hypocreomycetidae</taxon>
        <taxon>Glomerellales</taxon>
        <taxon>Glomerellaceae</taxon>
        <taxon>Colletotrichum</taxon>
        <taxon>Colletotrichum acutatum species complex</taxon>
    </lineage>
</organism>
<evidence type="ECO:0000313" key="3">
    <source>
        <dbReference type="Proteomes" id="UP001239213"/>
    </source>
</evidence>
<reference evidence="2" key="1">
    <citation type="submission" date="2016-11" db="EMBL/GenBank/DDBJ databases">
        <title>The genome sequence of Colletotrichum cuscutae.</title>
        <authorList>
            <person name="Baroncelli R."/>
        </authorList>
    </citation>
    <scope>NUCLEOTIDE SEQUENCE</scope>
    <source>
        <strain evidence="2">IMI 304802</strain>
    </source>
</reference>
<sequence>LLFIYLYFLLLLVTRAVLDIDCIVLIYSISKYPHYFNRLFFFFFFRFSNFLTFLFVKFITTDY</sequence>
<evidence type="ECO:0000256" key="1">
    <source>
        <dbReference type="SAM" id="Phobius"/>
    </source>
</evidence>
<feature type="transmembrane region" description="Helical" evidence="1">
    <location>
        <begin position="6"/>
        <end position="27"/>
    </location>
</feature>
<proteinExistence type="predicted"/>
<keyword evidence="1" id="KW-1133">Transmembrane helix</keyword>
<evidence type="ECO:0000313" key="2">
    <source>
        <dbReference type="EMBL" id="KAK1487302.1"/>
    </source>
</evidence>